<organism evidence="1 2">
    <name type="scientific">Dendrothele bispora (strain CBS 962.96)</name>
    <dbReference type="NCBI Taxonomy" id="1314807"/>
    <lineage>
        <taxon>Eukaryota</taxon>
        <taxon>Fungi</taxon>
        <taxon>Dikarya</taxon>
        <taxon>Basidiomycota</taxon>
        <taxon>Agaricomycotina</taxon>
        <taxon>Agaricomycetes</taxon>
        <taxon>Agaricomycetidae</taxon>
        <taxon>Agaricales</taxon>
        <taxon>Agaricales incertae sedis</taxon>
        <taxon>Dendrothele</taxon>
    </lineage>
</organism>
<accession>A0A4S8LYL3</accession>
<reference evidence="1 2" key="1">
    <citation type="journal article" date="2019" name="Nat. Ecol. Evol.">
        <title>Megaphylogeny resolves global patterns of mushroom evolution.</title>
        <authorList>
            <person name="Varga T."/>
            <person name="Krizsan K."/>
            <person name="Foldi C."/>
            <person name="Dima B."/>
            <person name="Sanchez-Garcia M."/>
            <person name="Sanchez-Ramirez S."/>
            <person name="Szollosi G.J."/>
            <person name="Szarkandi J.G."/>
            <person name="Papp V."/>
            <person name="Albert L."/>
            <person name="Andreopoulos W."/>
            <person name="Angelini C."/>
            <person name="Antonin V."/>
            <person name="Barry K.W."/>
            <person name="Bougher N.L."/>
            <person name="Buchanan P."/>
            <person name="Buyck B."/>
            <person name="Bense V."/>
            <person name="Catcheside P."/>
            <person name="Chovatia M."/>
            <person name="Cooper J."/>
            <person name="Damon W."/>
            <person name="Desjardin D."/>
            <person name="Finy P."/>
            <person name="Geml J."/>
            <person name="Haridas S."/>
            <person name="Hughes K."/>
            <person name="Justo A."/>
            <person name="Karasinski D."/>
            <person name="Kautmanova I."/>
            <person name="Kiss B."/>
            <person name="Kocsube S."/>
            <person name="Kotiranta H."/>
            <person name="LaButti K.M."/>
            <person name="Lechner B.E."/>
            <person name="Liimatainen K."/>
            <person name="Lipzen A."/>
            <person name="Lukacs Z."/>
            <person name="Mihaltcheva S."/>
            <person name="Morgado L.N."/>
            <person name="Niskanen T."/>
            <person name="Noordeloos M.E."/>
            <person name="Ohm R.A."/>
            <person name="Ortiz-Santana B."/>
            <person name="Ovrebo C."/>
            <person name="Racz N."/>
            <person name="Riley R."/>
            <person name="Savchenko A."/>
            <person name="Shiryaev A."/>
            <person name="Soop K."/>
            <person name="Spirin V."/>
            <person name="Szebenyi C."/>
            <person name="Tomsovsky M."/>
            <person name="Tulloss R.E."/>
            <person name="Uehling J."/>
            <person name="Grigoriev I.V."/>
            <person name="Vagvolgyi C."/>
            <person name="Papp T."/>
            <person name="Martin F.M."/>
            <person name="Miettinen O."/>
            <person name="Hibbett D.S."/>
            <person name="Nagy L.G."/>
        </authorList>
    </citation>
    <scope>NUCLEOTIDE SEQUENCE [LARGE SCALE GENOMIC DNA]</scope>
    <source>
        <strain evidence="1 2">CBS 962.96</strain>
    </source>
</reference>
<dbReference type="Proteomes" id="UP000297245">
    <property type="component" value="Unassembled WGS sequence"/>
</dbReference>
<dbReference type="EMBL" id="ML179215">
    <property type="protein sequence ID" value="THU94796.1"/>
    <property type="molecule type" value="Genomic_DNA"/>
</dbReference>
<proteinExistence type="predicted"/>
<dbReference type="AlphaFoldDB" id="A0A4S8LYL3"/>
<evidence type="ECO:0000313" key="1">
    <source>
        <dbReference type="EMBL" id="THU94796.1"/>
    </source>
</evidence>
<gene>
    <name evidence="1" type="ORF">K435DRAFT_153477</name>
</gene>
<sequence length="138" mass="15509">MSLLKLNGWIASTRSDHNDPVQGIFLPLLFGYPWSKAVTDLLQSRTLELGSERDLGTSSKIHLERQRSTSHSYSRIMEFHSYYLTCVHSLFLPLPLSSGTSRPNLCLASFGEPSATQAITQAMFYQQKVSTRPLSTRT</sequence>
<evidence type="ECO:0000313" key="2">
    <source>
        <dbReference type="Proteomes" id="UP000297245"/>
    </source>
</evidence>
<name>A0A4S8LYL3_DENBC</name>
<protein>
    <submittedName>
        <fullName evidence="1">Uncharacterized protein</fullName>
    </submittedName>
</protein>
<keyword evidence="2" id="KW-1185">Reference proteome</keyword>